<keyword evidence="1" id="KW-0802">TPR repeat</keyword>
<protein>
    <submittedName>
        <fullName evidence="2">Uncharacterized protein</fullName>
    </submittedName>
</protein>
<evidence type="ECO:0000313" key="2">
    <source>
        <dbReference type="EMBL" id="GIF80460.1"/>
    </source>
</evidence>
<name>A0A8J3JK36_9ACTN</name>
<feature type="repeat" description="TPR" evidence="1">
    <location>
        <begin position="53"/>
        <end position="86"/>
    </location>
</feature>
<dbReference type="InterPro" id="IPR019734">
    <property type="entry name" value="TPR_rpt"/>
</dbReference>
<comment type="caution">
    <text evidence="2">The sequence shown here is derived from an EMBL/GenBank/DDBJ whole genome shotgun (WGS) entry which is preliminary data.</text>
</comment>
<dbReference type="PROSITE" id="PS50005">
    <property type="entry name" value="TPR"/>
    <property type="match status" value="1"/>
</dbReference>
<evidence type="ECO:0000256" key="1">
    <source>
        <dbReference type="PROSITE-ProRule" id="PRU00339"/>
    </source>
</evidence>
<dbReference type="EMBL" id="BONF01000009">
    <property type="protein sequence ID" value="GIF80460.1"/>
    <property type="molecule type" value="Genomic_DNA"/>
</dbReference>
<keyword evidence="3" id="KW-1185">Reference proteome</keyword>
<dbReference type="Gene3D" id="1.25.40.10">
    <property type="entry name" value="Tetratricopeptide repeat domain"/>
    <property type="match status" value="1"/>
</dbReference>
<dbReference type="AlphaFoldDB" id="A0A8J3JK36"/>
<evidence type="ECO:0000313" key="3">
    <source>
        <dbReference type="Proteomes" id="UP000601223"/>
    </source>
</evidence>
<accession>A0A8J3JK36</accession>
<proteinExistence type="predicted"/>
<dbReference type="SUPFAM" id="SSF48452">
    <property type="entry name" value="TPR-like"/>
    <property type="match status" value="1"/>
</dbReference>
<gene>
    <name evidence="2" type="ORF">Cba03nite_18090</name>
</gene>
<sequence length="227" mass="23715">MHLITRADDELYGLASAAGKLGWAPKLLARLADARRADPADPGAAARYALALMAALPSLGVEFEAHARFTDTIDALGQALRLDPDNWLARYSRARLRALIPSSYGAYSVQASGELSLAQADLELLLARQGGLPARAYFVSTHALAAVVDHLAGTPPADGRPPLLDVLAACPRTPVGLPALGAVLCEPLATMHAGAVGPEREAIGEVMAVLYGEQPAVVAALSRQSVW</sequence>
<dbReference type="Proteomes" id="UP000601223">
    <property type="component" value="Unassembled WGS sequence"/>
</dbReference>
<organism evidence="2 3">
    <name type="scientific">Catellatospora bangladeshensis</name>
    <dbReference type="NCBI Taxonomy" id="310355"/>
    <lineage>
        <taxon>Bacteria</taxon>
        <taxon>Bacillati</taxon>
        <taxon>Actinomycetota</taxon>
        <taxon>Actinomycetes</taxon>
        <taxon>Micromonosporales</taxon>
        <taxon>Micromonosporaceae</taxon>
        <taxon>Catellatospora</taxon>
    </lineage>
</organism>
<reference evidence="2 3" key="1">
    <citation type="submission" date="2021-01" db="EMBL/GenBank/DDBJ databases">
        <title>Whole genome shotgun sequence of Catellatospora bangladeshensis NBRC 107357.</title>
        <authorList>
            <person name="Komaki H."/>
            <person name="Tamura T."/>
        </authorList>
    </citation>
    <scope>NUCLEOTIDE SEQUENCE [LARGE SCALE GENOMIC DNA]</scope>
    <source>
        <strain evidence="2 3">NBRC 107357</strain>
    </source>
</reference>
<dbReference type="InterPro" id="IPR011990">
    <property type="entry name" value="TPR-like_helical_dom_sf"/>
</dbReference>
<dbReference type="RefSeq" id="WP_203744000.1">
    <property type="nucleotide sequence ID" value="NZ_BONF01000009.1"/>
</dbReference>